<accession>A0A853C4M9</accession>
<evidence type="ECO:0000313" key="1">
    <source>
        <dbReference type="EMBL" id="NYJ03060.1"/>
    </source>
</evidence>
<evidence type="ECO:0008006" key="3">
    <source>
        <dbReference type="Google" id="ProtNLM"/>
    </source>
</evidence>
<gene>
    <name evidence="1" type="ORF">HNR19_003758</name>
</gene>
<evidence type="ECO:0000313" key="2">
    <source>
        <dbReference type="Proteomes" id="UP000530424"/>
    </source>
</evidence>
<dbReference type="AlphaFoldDB" id="A0A853C4M9"/>
<dbReference type="RefSeq" id="WP_179669349.1">
    <property type="nucleotide sequence ID" value="NZ_JACCFP010000001.1"/>
</dbReference>
<keyword evidence="2" id="KW-1185">Reference proteome</keyword>
<proteinExistence type="predicted"/>
<dbReference type="Gene3D" id="3.40.1000.10">
    <property type="entry name" value="Mog1/PsbP, alpha/beta/alpha sandwich"/>
    <property type="match status" value="1"/>
</dbReference>
<sequence length="148" mass="16209">MTADAALGRTVQVTLPDRWHRRERPAHGIVVAARPRTVPVSGYCPEVVVACTPVADDLRTWREEAVAALSVQLPDFALEEADEYLLGDHVVAYRLFAHRFGTVDVLSEQWAWLVGGLGVTLTCSVAREDYPTFCDLFEAVAGTVEVVG</sequence>
<dbReference type="EMBL" id="JACCFP010000001">
    <property type="protein sequence ID" value="NYJ03060.1"/>
    <property type="molecule type" value="Genomic_DNA"/>
</dbReference>
<reference evidence="1 2" key="1">
    <citation type="submission" date="2020-07" db="EMBL/GenBank/DDBJ databases">
        <title>Sequencing the genomes of 1000 actinobacteria strains.</title>
        <authorList>
            <person name="Klenk H.-P."/>
        </authorList>
    </citation>
    <scope>NUCLEOTIDE SEQUENCE [LARGE SCALE GENOMIC DNA]</scope>
    <source>
        <strain evidence="1 2">DSM 103833</strain>
    </source>
</reference>
<organism evidence="1 2">
    <name type="scientific">Nocardioides thalensis</name>
    <dbReference type="NCBI Taxonomy" id="1914755"/>
    <lineage>
        <taxon>Bacteria</taxon>
        <taxon>Bacillati</taxon>
        <taxon>Actinomycetota</taxon>
        <taxon>Actinomycetes</taxon>
        <taxon>Propionibacteriales</taxon>
        <taxon>Nocardioidaceae</taxon>
        <taxon>Nocardioides</taxon>
    </lineage>
</organism>
<dbReference type="Proteomes" id="UP000530424">
    <property type="component" value="Unassembled WGS sequence"/>
</dbReference>
<comment type="caution">
    <text evidence="1">The sequence shown here is derived from an EMBL/GenBank/DDBJ whole genome shotgun (WGS) entry which is preliminary data.</text>
</comment>
<name>A0A853C4M9_9ACTN</name>
<protein>
    <recommendedName>
        <fullName evidence="3">DUF1795 domain-containing protein</fullName>
    </recommendedName>
</protein>